<comment type="catalytic activity">
    <reaction evidence="8">
        <text>adenosine + phosphate = alpha-D-ribose 1-phosphate + adenine</text>
        <dbReference type="Rhea" id="RHEA:27642"/>
        <dbReference type="ChEBI" id="CHEBI:16335"/>
        <dbReference type="ChEBI" id="CHEBI:16708"/>
        <dbReference type="ChEBI" id="CHEBI:43474"/>
        <dbReference type="ChEBI" id="CHEBI:57720"/>
        <dbReference type="EC" id="2.4.2.1"/>
    </reaction>
    <physiologicalReaction direction="left-to-right" evidence="8">
        <dbReference type="Rhea" id="RHEA:27643"/>
    </physiologicalReaction>
</comment>
<comment type="catalytic activity">
    <reaction evidence="1">
        <text>inosine + phosphate = alpha-D-ribose 1-phosphate + hypoxanthine</text>
        <dbReference type="Rhea" id="RHEA:27646"/>
        <dbReference type="ChEBI" id="CHEBI:17368"/>
        <dbReference type="ChEBI" id="CHEBI:17596"/>
        <dbReference type="ChEBI" id="CHEBI:43474"/>
        <dbReference type="ChEBI" id="CHEBI:57720"/>
        <dbReference type="EC" id="2.4.2.1"/>
    </reaction>
    <physiologicalReaction direction="left-to-right" evidence="1">
        <dbReference type="Rhea" id="RHEA:27647"/>
    </physiologicalReaction>
</comment>
<dbReference type="eggNOG" id="COG1496">
    <property type="taxonomic scope" value="Bacteria"/>
</dbReference>
<dbReference type="Pfam" id="PF02578">
    <property type="entry name" value="Cu-oxidase_4"/>
    <property type="match status" value="1"/>
</dbReference>
<dbReference type="Proteomes" id="UP000002072">
    <property type="component" value="Chromosome"/>
</dbReference>
<evidence type="ECO:0000313" key="10">
    <source>
        <dbReference type="EMBL" id="ACZ01099.1"/>
    </source>
</evidence>
<gene>
    <name evidence="10" type="ordered locus">Smon_0621</name>
</gene>
<comment type="similarity">
    <text evidence="2">Belongs to the purine nucleoside phosphorylase YfiH/LACC1 family.</text>
</comment>
<dbReference type="AlphaFoldDB" id="D1AXS3"/>
<dbReference type="OrthoDB" id="4279at2"/>
<dbReference type="GO" id="GO:0005507">
    <property type="term" value="F:copper ion binding"/>
    <property type="evidence" value="ECO:0007669"/>
    <property type="project" value="TreeGrafter"/>
</dbReference>
<evidence type="ECO:0008006" key="12">
    <source>
        <dbReference type="Google" id="ProtNLM"/>
    </source>
</evidence>
<name>D1AXS3_STRM9</name>
<dbReference type="STRING" id="519441.Smon_0621"/>
<evidence type="ECO:0000256" key="2">
    <source>
        <dbReference type="ARBA" id="ARBA00007353"/>
    </source>
</evidence>
<dbReference type="KEGG" id="smf:Smon_0621"/>
<dbReference type="Gene3D" id="3.60.140.10">
    <property type="entry name" value="CNF1/YfiH-like putative cysteine hydrolases"/>
    <property type="match status" value="1"/>
</dbReference>
<dbReference type="PANTHER" id="PTHR30616">
    <property type="entry name" value="UNCHARACTERIZED PROTEIN YFIH"/>
    <property type="match status" value="1"/>
</dbReference>
<dbReference type="InterPro" id="IPR011324">
    <property type="entry name" value="Cytotoxic_necrot_fac-like_cat"/>
</dbReference>
<proteinExistence type="inferred from homology"/>
<sequence length="249" mass="28511">MFKEENNLYIIDEFLKYNCIAAFTKKELGNMADYINNGNPKINREKALSLLGINDKKIVFALQRHTDKIIDISNGVDVDKLINIENIDGFVTMRKDIAIFTFYADCLPIYILDKKNGAYGCVHSGWVGTTKVIIHKLIDKMIEKYNSKKEDLLIGLGIGIHVDDYEVGIEFFENFKKIFPNHFKTCFKEINGKIFYDNTLLNKLLALDYGILESNIIIDDRGVKKANTFSHRLDKENIGRSAAIITIKE</sequence>
<accession>D1AXS3</accession>
<reference evidence="10 11" key="1">
    <citation type="journal article" date="2009" name="Stand. Genomic Sci.">
        <title>Complete genome sequence of Streptobacillus moniliformis type strain (9901T).</title>
        <authorList>
            <person name="Nolan M."/>
            <person name="Gronow S."/>
            <person name="Lapidus A."/>
            <person name="Ivanova N."/>
            <person name="Copeland A."/>
            <person name="Lucas S."/>
            <person name="Del Rio T.G."/>
            <person name="Chen F."/>
            <person name="Tice H."/>
            <person name="Pitluck S."/>
            <person name="Cheng J.F."/>
            <person name="Sims D."/>
            <person name="Meincke L."/>
            <person name="Bruce D."/>
            <person name="Goodwin L."/>
            <person name="Brettin T."/>
            <person name="Han C."/>
            <person name="Detter J.C."/>
            <person name="Ovchinikova G."/>
            <person name="Pati A."/>
            <person name="Mavromatis K."/>
            <person name="Mikhailova N."/>
            <person name="Chen A."/>
            <person name="Palaniappan K."/>
            <person name="Land M."/>
            <person name="Hauser L."/>
            <person name="Chang Y.J."/>
            <person name="Jeffries C.D."/>
            <person name="Rohde M."/>
            <person name="Sproer C."/>
            <person name="Goker M."/>
            <person name="Bristow J."/>
            <person name="Eisen J.A."/>
            <person name="Markowitz V."/>
            <person name="Hugenholtz P."/>
            <person name="Kyrpides N.C."/>
            <person name="Klenk H.P."/>
            <person name="Chain P."/>
        </authorList>
    </citation>
    <scope>NUCLEOTIDE SEQUENCE [LARGE SCALE GENOMIC DNA]</scope>
    <source>
        <strain evidence="11">ATCC 14647 / DSM 12112 / NCTC 10651 / 9901</strain>
    </source>
</reference>
<evidence type="ECO:0000313" key="11">
    <source>
        <dbReference type="Proteomes" id="UP000002072"/>
    </source>
</evidence>
<dbReference type="PANTHER" id="PTHR30616:SF2">
    <property type="entry name" value="PURINE NUCLEOSIDE PHOSPHORYLASE LACC1"/>
    <property type="match status" value="1"/>
</dbReference>
<protein>
    <recommendedName>
        <fullName evidence="12">Purine nucleoside phosphorylase</fullName>
    </recommendedName>
</protein>
<evidence type="ECO:0000256" key="7">
    <source>
        <dbReference type="ARBA" id="ARBA00047989"/>
    </source>
</evidence>
<dbReference type="InterPro" id="IPR038371">
    <property type="entry name" value="Cu_polyphenol_OxRdtase_sf"/>
</dbReference>
<keyword evidence="11" id="KW-1185">Reference proteome</keyword>
<evidence type="ECO:0000256" key="4">
    <source>
        <dbReference type="ARBA" id="ARBA00022723"/>
    </source>
</evidence>
<keyword evidence="6" id="KW-0862">Zinc</keyword>
<dbReference type="CDD" id="cd16833">
    <property type="entry name" value="YfiH"/>
    <property type="match status" value="1"/>
</dbReference>
<comment type="catalytic activity">
    <reaction evidence="9">
        <text>S-methyl-5'-thioadenosine + phosphate = 5-(methylsulfanyl)-alpha-D-ribose 1-phosphate + adenine</text>
        <dbReference type="Rhea" id="RHEA:11852"/>
        <dbReference type="ChEBI" id="CHEBI:16708"/>
        <dbReference type="ChEBI" id="CHEBI:17509"/>
        <dbReference type="ChEBI" id="CHEBI:43474"/>
        <dbReference type="ChEBI" id="CHEBI:58533"/>
        <dbReference type="EC" id="2.4.2.28"/>
    </reaction>
    <physiologicalReaction direction="left-to-right" evidence="9">
        <dbReference type="Rhea" id="RHEA:11853"/>
    </physiologicalReaction>
</comment>
<dbReference type="GO" id="GO:0016787">
    <property type="term" value="F:hydrolase activity"/>
    <property type="evidence" value="ECO:0007669"/>
    <property type="project" value="UniProtKB-KW"/>
</dbReference>
<dbReference type="RefSeq" id="WP_012858651.1">
    <property type="nucleotide sequence ID" value="NC_013515.1"/>
</dbReference>
<dbReference type="GeneID" id="29673614"/>
<keyword evidence="4" id="KW-0479">Metal-binding</keyword>
<keyword evidence="3" id="KW-0808">Transferase</keyword>
<dbReference type="SUPFAM" id="SSF64438">
    <property type="entry name" value="CNF1/YfiH-like putative cysteine hydrolases"/>
    <property type="match status" value="1"/>
</dbReference>
<organism evidence="10 11">
    <name type="scientific">Streptobacillus moniliformis (strain ATCC 14647 / DSM 12112 / NCTC 10651 / 9901)</name>
    <dbReference type="NCBI Taxonomy" id="519441"/>
    <lineage>
        <taxon>Bacteria</taxon>
        <taxon>Fusobacteriati</taxon>
        <taxon>Fusobacteriota</taxon>
        <taxon>Fusobacteriia</taxon>
        <taxon>Fusobacteriales</taxon>
        <taxon>Leptotrichiaceae</taxon>
        <taxon>Streptobacillus</taxon>
    </lineage>
</organism>
<keyword evidence="5" id="KW-0378">Hydrolase</keyword>
<dbReference type="EMBL" id="CP001779">
    <property type="protein sequence ID" value="ACZ01099.1"/>
    <property type="molecule type" value="Genomic_DNA"/>
</dbReference>
<evidence type="ECO:0000256" key="1">
    <source>
        <dbReference type="ARBA" id="ARBA00000553"/>
    </source>
</evidence>
<evidence type="ECO:0000256" key="8">
    <source>
        <dbReference type="ARBA" id="ARBA00048968"/>
    </source>
</evidence>
<evidence type="ECO:0000256" key="3">
    <source>
        <dbReference type="ARBA" id="ARBA00022679"/>
    </source>
</evidence>
<dbReference type="InterPro" id="IPR003730">
    <property type="entry name" value="Cu_polyphenol_OxRdtase"/>
</dbReference>
<evidence type="ECO:0000256" key="9">
    <source>
        <dbReference type="ARBA" id="ARBA00049893"/>
    </source>
</evidence>
<evidence type="ECO:0000256" key="6">
    <source>
        <dbReference type="ARBA" id="ARBA00022833"/>
    </source>
</evidence>
<dbReference type="HOGENOM" id="CLU_065784_0_2_0"/>
<dbReference type="GO" id="GO:0017061">
    <property type="term" value="F:S-methyl-5-thioadenosine phosphorylase activity"/>
    <property type="evidence" value="ECO:0007669"/>
    <property type="project" value="UniProtKB-EC"/>
</dbReference>
<evidence type="ECO:0000256" key="5">
    <source>
        <dbReference type="ARBA" id="ARBA00022801"/>
    </source>
</evidence>
<comment type="catalytic activity">
    <reaction evidence="7">
        <text>adenosine + H2O + H(+) = inosine + NH4(+)</text>
        <dbReference type="Rhea" id="RHEA:24408"/>
        <dbReference type="ChEBI" id="CHEBI:15377"/>
        <dbReference type="ChEBI" id="CHEBI:15378"/>
        <dbReference type="ChEBI" id="CHEBI:16335"/>
        <dbReference type="ChEBI" id="CHEBI:17596"/>
        <dbReference type="ChEBI" id="CHEBI:28938"/>
        <dbReference type="EC" id="3.5.4.4"/>
    </reaction>
    <physiologicalReaction direction="left-to-right" evidence="7">
        <dbReference type="Rhea" id="RHEA:24409"/>
    </physiologicalReaction>
</comment>